<keyword evidence="5" id="KW-0391">Immunity</keyword>
<evidence type="ECO:0000256" key="1">
    <source>
        <dbReference type="ARBA" id="ARBA00004496"/>
    </source>
</evidence>
<dbReference type="GO" id="GO:0006954">
    <property type="term" value="P:inflammatory response"/>
    <property type="evidence" value="ECO:0007669"/>
    <property type="project" value="UniProtKB-KW"/>
</dbReference>
<comment type="caution">
    <text evidence="10">The sequence shown here is derived from an EMBL/GenBank/DDBJ whole genome shotgun (WGS) entry which is preliminary data.</text>
</comment>
<feature type="compositionally biased region" description="Polar residues" evidence="7">
    <location>
        <begin position="1"/>
        <end position="18"/>
    </location>
</feature>
<evidence type="ECO:0000256" key="3">
    <source>
        <dbReference type="ARBA" id="ARBA00022490"/>
    </source>
</evidence>
<feature type="domain" description="Death" evidence="8">
    <location>
        <begin position="223"/>
        <end position="300"/>
    </location>
</feature>
<keyword evidence="4" id="KW-0399">Innate immunity</keyword>
<protein>
    <recommendedName>
        <fullName evidence="2">Myeloid differentiation primary response protein MyD88</fullName>
    </recommendedName>
</protein>
<dbReference type="Gene3D" id="3.40.50.10140">
    <property type="entry name" value="Toll/interleukin-1 receptor homology (TIR) domain"/>
    <property type="match status" value="1"/>
</dbReference>
<dbReference type="GO" id="GO:0005886">
    <property type="term" value="C:plasma membrane"/>
    <property type="evidence" value="ECO:0007669"/>
    <property type="project" value="TreeGrafter"/>
</dbReference>
<dbReference type="Pfam" id="PF00531">
    <property type="entry name" value="Death"/>
    <property type="match status" value="1"/>
</dbReference>
<dbReference type="FunFam" id="1.10.533.10:FF:000029">
    <property type="entry name" value="Myeloid differentiation primary response protein MyD88"/>
    <property type="match status" value="1"/>
</dbReference>
<dbReference type="Gene3D" id="1.10.533.10">
    <property type="entry name" value="Death Domain, Fas"/>
    <property type="match status" value="1"/>
</dbReference>
<evidence type="ECO:0000313" key="11">
    <source>
        <dbReference type="Proteomes" id="UP000664940"/>
    </source>
</evidence>
<dbReference type="GO" id="GO:0008063">
    <property type="term" value="P:Toll signaling pathway"/>
    <property type="evidence" value="ECO:0007669"/>
    <property type="project" value="TreeGrafter"/>
</dbReference>
<keyword evidence="3" id="KW-0963">Cytoplasm</keyword>
<evidence type="ECO:0000259" key="8">
    <source>
        <dbReference type="PROSITE" id="PS50017"/>
    </source>
</evidence>
<dbReference type="InterPro" id="IPR017281">
    <property type="entry name" value="Myelin_different_resp_MyD88"/>
</dbReference>
<proteinExistence type="predicted"/>
<evidence type="ECO:0000256" key="4">
    <source>
        <dbReference type="ARBA" id="ARBA00022588"/>
    </source>
</evidence>
<evidence type="ECO:0000256" key="2">
    <source>
        <dbReference type="ARBA" id="ARBA00021472"/>
    </source>
</evidence>
<dbReference type="GO" id="GO:0043123">
    <property type="term" value="P:positive regulation of canonical NF-kappaB signal transduction"/>
    <property type="evidence" value="ECO:0007669"/>
    <property type="project" value="InterPro"/>
</dbReference>
<dbReference type="CDD" id="cd08312">
    <property type="entry name" value="Death_MyD88"/>
    <property type="match status" value="1"/>
</dbReference>
<dbReference type="GO" id="GO:0070976">
    <property type="term" value="F:TIR domain binding"/>
    <property type="evidence" value="ECO:0007669"/>
    <property type="project" value="InterPro"/>
</dbReference>
<organism evidence="10 11">
    <name type="scientific">Phyllostomus discolor</name>
    <name type="common">pale spear-nosed bat</name>
    <dbReference type="NCBI Taxonomy" id="89673"/>
    <lineage>
        <taxon>Eukaryota</taxon>
        <taxon>Metazoa</taxon>
        <taxon>Chordata</taxon>
        <taxon>Craniata</taxon>
        <taxon>Vertebrata</taxon>
        <taxon>Euteleostomi</taxon>
        <taxon>Mammalia</taxon>
        <taxon>Eutheria</taxon>
        <taxon>Laurasiatheria</taxon>
        <taxon>Chiroptera</taxon>
        <taxon>Yangochiroptera</taxon>
        <taxon>Phyllostomidae</taxon>
        <taxon>Phyllostominae</taxon>
        <taxon>Phyllostomus</taxon>
    </lineage>
</organism>
<dbReference type="InterPro" id="IPR011029">
    <property type="entry name" value="DEATH-like_dom_sf"/>
</dbReference>
<dbReference type="PANTHER" id="PTHR15079">
    <property type="entry name" value="MYD88"/>
    <property type="match status" value="1"/>
</dbReference>
<dbReference type="FunFam" id="3.40.50.10140:FF:000005">
    <property type="entry name" value="Myeloid differentiation primary response protein MyD88"/>
    <property type="match status" value="1"/>
</dbReference>
<dbReference type="GO" id="GO:0002755">
    <property type="term" value="P:MyD88-dependent toll-like receptor signaling pathway"/>
    <property type="evidence" value="ECO:0007669"/>
    <property type="project" value="InterPro"/>
</dbReference>
<dbReference type="SMART" id="SM00255">
    <property type="entry name" value="TIR"/>
    <property type="match status" value="1"/>
</dbReference>
<dbReference type="EMBL" id="JABVXQ010000007">
    <property type="protein sequence ID" value="KAF6100292.1"/>
    <property type="molecule type" value="Genomic_DNA"/>
</dbReference>
<gene>
    <name evidence="10" type="ORF">HJG60_013427</name>
</gene>
<dbReference type="Pfam" id="PF13676">
    <property type="entry name" value="TIR_2"/>
    <property type="match status" value="1"/>
</dbReference>
<dbReference type="InterPro" id="IPR000157">
    <property type="entry name" value="TIR_dom"/>
</dbReference>
<keyword evidence="6" id="KW-0395">Inflammatory response</keyword>
<dbReference type="Proteomes" id="UP000664940">
    <property type="component" value="Unassembled WGS sequence"/>
</dbReference>
<reference evidence="10 11" key="1">
    <citation type="journal article" date="2020" name="Nature">
        <title>Six reference-quality genomes reveal evolution of bat adaptations.</title>
        <authorList>
            <person name="Jebb D."/>
            <person name="Huang Z."/>
            <person name="Pippel M."/>
            <person name="Hughes G.M."/>
            <person name="Lavrichenko K."/>
            <person name="Devanna P."/>
            <person name="Winkler S."/>
            <person name="Jermiin L.S."/>
            <person name="Skirmuntt E.C."/>
            <person name="Katzourakis A."/>
            <person name="Burkitt-Gray L."/>
            <person name="Ray D.A."/>
            <person name="Sullivan K.A.M."/>
            <person name="Roscito J.G."/>
            <person name="Kirilenko B.M."/>
            <person name="Davalos L.M."/>
            <person name="Corthals A.P."/>
            <person name="Power M.L."/>
            <person name="Jones G."/>
            <person name="Ransome R.D."/>
            <person name="Dechmann D.K.N."/>
            <person name="Locatelli A.G."/>
            <person name="Puechmaille S.J."/>
            <person name="Fedrigo O."/>
            <person name="Jarvis E.D."/>
            <person name="Hiller M."/>
            <person name="Vernes S.C."/>
            <person name="Myers E.W."/>
            <person name="Teeling E.C."/>
        </authorList>
    </citation>
    <scope>NUCLEOTIDE SEQUENCE [LARGE SCALE GENOMIC DNA]</scope>
    <source>
        <strain evidence="10">Bat1K_MPI-CBG_1</strain>
    </source>
</reference>
<name>A0A833ZWX9_9CHIR</name>
<dbReference type="AlphaFoldDB" id="A0A833ZWX9"/>
<dbReference type="InterPro" id="IPR034249">
    <property type="entry name" value="MyD88_Death"/>
</dbReference>
<dbReference type="InterPro" id="IPR000488">
    <property type="entry name" value="Death_dom"/>
</dbReference>
<evidence type="ECO:0000256" key="7">
    <source>
        <dbReference type="SAM" id="MobiDB-lite"/>
    </source>
</evidence>
<comment type="subcellular location">
    <subcellularLocation>
        <location evidence="1">Cytoplasm</location>
    </subcellularLocation>
</comment>
<dbReference type="PANTHER" id="PTHR15079:SF3">
    <property type="entry name" value="MYELOID DIFFERENTIATION PRIMARY RESPONSE PROTEIN MYD88"/>
    <property type="match status" value="1"/>
</dbReference>
<dbReference type="PROSITE" id="PS50104">
    <property type="entry name" value="TIR"/>
    <property type="match status" value="1"/>
</dbReference>
<dbReference type="SMART" id="SM00005">
    <property type="entry name" value="DEATH"/>
    <property type="match status" value="1"/>
</dbReference>
<dbReference type="GO" id="GO:0005126">
    <property type="term" value="F:cytokine receptor binding"/>
    <property type="evidence" value="ECO:0007669"/>
    <property type="project" value="UniProtKB-ARBA"/>
</dbReference>
<dbReference type="GO" id="GO:0035325">
    <property type="term" value="F:Toll-like receptor binding"/>
    <property type="evidence" value="ECO:0007669"/>
    <property type="project" value="TreeGrafter"/>
</dbReference>
<evidence type="ECO:0000256" key="6">
    <source>
        <dbReference type="ARBA" id="ARBA00023198"/>
    </source>
</evidence>
<dbReference type="GO" id="GO:0045087">
    <property type="term" value="P:innate immune response"/>
    <property type="evidence" value="ECO:0007669"/>
    <property type="project" value="UniProtKB-KW"/>
</dbReference>
<dbReference type="GO" id="GO:0005737">
    <property type="term" value="C:cytoplasm"/>
    <property type="evidence" value="ECO:0007669"/>
    <property type="project" value="UniProtKB-SubCell"/>
</dbReference>
<evidence type="ECO:0000313" key="10">
    <source>
        <dbReference type="EMBL" id="KAF6100292.1"/>
    </source>
</evidence>
<feature type="domain" description="TIR" evidence="9">
    <location>
        <begin position="350"/>
        <end position="484"/>
    </location>
</feature>
<dbReference type="GO" id="GO:0034142">
    <property type="term" value="P:toll-like receptor 4 signaling pathway"/>
    <property type="evidence" value="ECO:0007669"/>
    <property type="project" value="TreeGrafter"/>
</dbReference>
<accession>A0A833ZWX9</accession>
<feature type="region of interest" description="Disordered" evidence="7">
    <location>
        <begin position="1"/>
        <end position="70"/>
    </location>
</feature>
<evidence type="ECO:0000256" key="5">
    <source>
        <dbReference type="ARBA" id="ARBA00022859"/>
    </source>
</evidence>
<dbReference type="InterPro" id="IPR035897">
    <property type="entry name" value="Toll_tir_struct_dom_sf"/>
</dbReference>
<dbReference type="SUPFAM" id="SSF47986">
    <property type="entry name" value="DEATH domain"/>
    <property type="match status" value="1"/>
</dbReference>
<dbReference type="PROSITE" id="PS50017">
    <property type="entry name" value="DEATH_DOMAIN"/>
    <property type="match status" value="1"/>
</dbReference>
<evidence type="ECO:0000259" key="9">
    <source>
        <dbReference type="PROSITE" id="PS50104"/>
    </source>
</evidence>
<dbReference type="GO" id="GO:0050830">
    <property type="term" value="P:defense response to Gram-positive bacterium"/>
    <property type="evidence" value="ECO:0007669"/>
    <property type="project" value="TreeGrafter"/>
</dbReference>
<sequence>MPQTPESRMRFPTSTSECTAGGGGTPETPRGRSMCSQEMGGGRVGRTDTSSLASCPPPSRAGPREPLRFPHWKDVIPPDLKEQGPCFLQPLKKDRHFSRLAPDPPIPAPSTGRWTCPDLKRQVPSALILYPTQGGTLPLLRFCWCSGLKGRAALLGKGNWRGGAAGVGGEEGSAGGPDTRLHSAEARGRPTMAAGVPGAGSAPPSPSMSSLPLAALNVRVRRRLSLFLNVRAQVAADWTALAEEMGFEYLEIRRLERHDDPTGSLLDDWQGRPGASVGRLLELLAKLGRDDVLLELGPSIEEDCQKYILKQQQEESEKPLQVAAVDSSVPRTAELAGITTLDDPMGQMPERFDAFICYCSSDIQFVQEMIQQLEQTNYRLKLCVSDRDVLPGTCVWSIASELIEKRCRRMVVVVSDDYLQSKECDFQTKFALSLSPGAHQKRLIPVKYKAMKKEFPSILRFITVCDYTNPCTKSWFWTRLAKALSLP</sequence>
<dbReference type="SUPFAM" id="SSF52200">
    <property type="entry name" value="Toll/Interleukin receptor TIR domain"/>
    <property type="match status" value="1"/>
</dbReference>